<dbReference type="GO" id="GO:0046872">
    <property type="term" value="F:metal ion binding"/>
    <property type="evidence" value="ECO:0007669"/>
    <property type="project" value="UniProtKB-KW"/>
</dbReference>
<dbReference type="PROSITE" id="PS51819">
    <property type="entry name" value="VOC"/>
    <property type="match status" value="1"/>
</dbReference>
<dbReference type="SUPFAM" id="SSF54593">
    <property type="entry name" value="Glyoxalase/Bleomycin resistance protein/Dihydroxybiphenyl dioxygenase"/>
    <property type="match status" value="1"/>
</dbReference>
<reference evidence="11" key="1">
    <citation type="submission" date="2022-06" db="EMBL/GenBank/DDBJ databases">
        <authorList>
            <person name="Berger JAMES D."/>
            <person name="Berger JAMES D."/>
        </authorList>
    </citation>
    <scope>NUCLEOTIDE SEQUENCE [LARGE SCALE GENOMIC DNA]</scope>
</reference>
<dbReference type="GO" id="GO:0046491">
    <property type="term" value="P:L-methylmalonyl-CoA metabolic process"/>
    <property type="evidence" value="ECO:0007669"/>
    <property type="project" value="TreeGrafter"/>
</dbReference>
<evidence type="ECO:0000256" key="6">
    <source>
        <dbReference type="ARBA" id="ARBA00053742"/>
    </source>
</evidence>
<keyword evidence="11" id="KW-1185">Reference proteome</keyword>
<dbReference type="AlphaFoldDB" id="A0AA85KBF6"/>
<dbReference type="GO" id="GO:0005739">
    <property type="term" value="C:mitochondrion"/>
    <property type="evidence" value="ECO:0007669"/>
    <property type="project" value="TreeGrafter"/>
</dbReference>
<dbReference type="InterPro" id="IPR051785">
    <property type="entry name" value="MMCE/EMCE_epimerase"/>
</dbReference>
<dbReference type="InterPro" id="IPR037523">
    <property type="entry name" value="VOC_core"/>
</dbReference>
<keyword evidence="2" id="KW-0479">Metal-binding</keyword>
<accession>A0AA85KBF6</accession>
<dbReference type="Pfam" id="PF13669">
    <property type="entry name" value="Glyoxalase_4"/>
    <property type="match status" value="1"/>
</dbReference>
<evidence type="ECO:0000259" key="10">
    <source>
        <dbReference type="PROSITE" id="PS51819"/>
    </source>
</evidence>
<name>A0AA85KBF6_TRIRE</name>
<dbReference type="InterPro" id="IPR017515">
    <property type="entry name" value="MeMalonyl-CoA_epimerase"/>
</dbReference>
<dbReference type="Proteomes" id="UP000050795">
    <property type="component" value="Unassembled WGS sequence"/>
</dbReference>
<evidence type="ECO:0000256" key="7">
    <source>
        <dbReference type="ARBA" id="ARBA00066411"/>
    </source>
</evidence>
<comment type="catalytic activity">
    <reaction evidence="5">
        <text>(R)-methylmalonyl-CoA = (S)-methylmalonyl-CoA</text>
        <dbReference type="Rhea" id="RHEA:20553"/>
        <dbReference type="ChEBI" id="CHEBI:57326"/>
        <dbReference type="ChEBI" id="CHEBI:57327"/>
        <dbReference type="EC" id="5.1.99.1"/>
    </reaction>
    <physiologicalReaction direction="right-to-left" evidence="5">
        <dbReference type="Rhea" id="RHEA:20555"/>
    </physiologicalReaction>
</comment>
<keyword evidence="3" id="KW-0413">Isomerase</keyword>
<comment type="similarity">
    <text evidence="1">Belongs to the methylmalonyl-CoA epimerase family.</text>
</comment>
<feature type="domain" description="VOC" evidence="10">
    <location>
        <begin position="25"/>
        <end position="154"/>
    </location>
</feature>
<evidence type="ECO:0000256" key="4">
    <source>
        <dbReference type="ARBA" id="ARBA00023285"/>
    </source>
</evidence>
<evidence type="ECO:0000256" key="3">
    <source>
        <dbReference type="ARBA" id="ARBA00023235"/>
    </source>
</evidence>
<dbReference type="FunFam" id="3.10.180.10:FF:000003">
    <property type="entry name" value="Methylmalonyl-CoA epimerase, mitochondrial"/>
    <property type="match status" value="1"/>
</dbReference>
<dbReference type="CDD" id="cd07249">
    <property type="entry name" value="MMCE"/>
    <property type="match status" value="1"/>
</dbReference>
<dbReference type="InterPro" id="IPR029068">
    <property type="entry name" value="Glyas_Bleomycin-R_OHBP_Dase"/>
</dbReference>
<dbReference type="EC" id="5.1.99.1" evidence="7"/>
<comment type="function">
    <text evidence="6">Methylmalonyl-CoA epimerase involved in propionyl-CoA metabolism.</text>
</comment>
<proteinExistence type="inferred from homology"/>
<protein>
    <recommendedName>
        <fullName evidence="8">Methylmalonyl-CoA epimerase, mitochondrial</fullName>
        <ecNumber evidence="7">5.1.99.1</ecNumber>
    </recommendedName>
    <alternativeName>
        <fullName evidence="9">DL-methylmalonyl-CoA racemase</fullName>
    </alternativeName>
</protein>
<evidence type="ECO:0000313" key="11">
    <source>
        <dbReference type="Proteomes" id="UP000050795"/>
    </source>
</evidence>
<dbReference type="Gene3D" id="3.10.180.10">
    <property type="entry name" value="2,3-Dihydroxybiphenyl 1,2-Dioxygenase, domain 1"/>
    <property type="match status" value="1"/>
</dbReference>
<evidence type="ECO:0000256" key="9">
    <source>
        <dbReference type="ARBA" id="ARBA00081771"/>
    </source>
</evidence>
<evidence type="ECO:0000256" key="8">
    <source>
        <dbReference type="ARBA" id="ARBA00071337"/>
    </source>
</evidence>
<sequence>MLFKVNPLVRSVVRLAGNRSWKVTRLNHIAIAVPDLEKATAFYRDVLCATVSEPKPIKEHGVTTVFVSINNTNIELIQPLGENSPISKFLENNKNGGLHHVCVEVDNVYNCMEHLKAKNIRTLTPEPRIGAAGAPVIFLHPKDTCSVLIELEHVPENSGSH</sequence>
<evidence type="ECO:0000256" key="2">
    <source>
        <dbReference type="ARBA" id="ARBA00022723"/>
    </source>
</evidence>
<reference evidence="12" key="2">
    <citation type="submission" date="2023-11" db="UniProtKB">
        <authorList>
            <consortium name="WormBaseParasite"/>
        </authorList>
    </citation>
    <scope>IDENTIFICATION</scope>
</reference>
<dbReference type="PANTHER" id="PTHR43048:SF3">
    <property type="entry name" value="METHYLMALONYL-COA EPIMERASE, MITOCHONDRIAL"/>
    <property type="match status" value="1"/>
</dbReference>
<dbReference type="PANTHER" id="PTHR43048">
    <property type="entry name" value="METHYLMALONYL-COA EPIMERASE"/>
    <property type="match status" value="1"/>
</dbReference>
<dbReference type="GO" id="GO:0004493">
    <property type="term" value="F:methylmalonyl-CoA epimerase activity"/>
    <property type="evidence" value="ECO:0007669"/>
    <property type="project" value="UniProtKB-EC"/>
</dbReference>
<evidence type="ECO:0000256" key="5">
    <source>
        <dbReference type="ARBA" id="ARBA00050406"/>
    </source>
</evidence>
<dbReference type="NCBIfam" id="TIGR03081">
    <property type="entry name" value="metmalonyl_epim"/>
    <property type="match status" value="1"/>
</dbReference>
<dbReference type="WBParaSite" id="TREG1_90650.1">
    <property type="protein sequence ID" value="TREG1_90650.1"/>
    <property type="gene ID" value="TREG1_90650"/>
</dbReference>
<evidence type="ECO:0000313" key="12">
    <source>
        <dbReference type="WBParaSite" id="TREG1_90650.1"/>
    </source>
</evidence>
<evidence type="ECO:0000256" key="1">
    <source>
        <dbReference type="ARBA" id="ARBA00009308"/>
    </source>
</evidence>
<keyword evidence="4" id="KW-0170">Cobalt</keyword>
<organism evidence="11 12">
    <name type="scientific">Trichobilharzia regenti</name>
    <name type="common">Nasal bird schistosome</name>
    <dbReference type="NCBI Taxonomy" id="157069"/>
    <lineage>
        <taxon>Eukaryota</taxon>
        <taxon>Metazoa</taxon>
        <taxon>Spiralia</taxon>
        <taxon>Lophotrochozoa</taxon>
        <taxon>Platyhelminthes</taxon>
        <taxon>Trematoda</taxon>
        <taxon>Digenea</taxon>
        <taxon>Strigeidida</taxon>
        <taxon>Schistosomatoidea</taxon>
        <taxon>Schistosomatidae</taxon>
        <taxon>Trichobilharzia</taxon>
    </lineage>
</organism>